<feature type="transmembrane region" description="Helical" evidence="6">
    <location>
        <begin position="666"/>
        <end position="694"/>
    </location>
</feature>
<feature type="transmembrane region" description="Helical" evidence="6">
    <location>
        <begin position="239"/>
        <end position="259"/>
    </location>
</feature>
<sequence>MAGVTGHSNAVLNHAAGIVIPVEAPSGPPERISPRMSNVLYRIGRVCARRRWRVLFAWLAIVVALVVVGKVAGGQFVDRLQIPGVESQKATDLLLKTFPTQAGGSMQVVFHVSNGTVSDEPAASAIASSMDAMVSVPHVVQPYPALVKQISADGTTVLTTVQFDDEVRVLPRSVYHEVVATTDVAADAGVQVEYGGEFPRLMEQPSLGGTEGIGLLAAMVILLFAFGSVIAMGLPIGTALFGLGAGIAAIMCLSAFVDMPSTSEMLASMIGLGVGIDYALFIITRHRAGLHRGLTVEDASGRAIATAGQAVLIAGGTVVIAICGLAVAGIPMITFMGIGAAIVVAVMVSSSLTLLPALMGFAGHNIDRFGLPGTKRVSEGSTTNVDGEYHGWARWAQHVSRHPVIYLLIGLVAVLVLAAPILDLRLGQTDSSQSPTSSTLRRSYDILSQGFGPGFNGPFVLAVDLEGTAFPSEQVVQQLAVAVTADSNVAQVSRAVVGPDGKSAVIQVIPKSAPQDKATSELVARLRSDVLPPVLATTGGSVYVGGQTATFIDLSNRVADRLPLFIGCVVGLSFILLMIVFRSILVPLKAAIMNLLSIGAAYGVIVAVFQWGWGAELFGVHQSLPIVSFIPMFMFAILFGLSMDYEVFILSRIREEYNHSGDNTESVIVGITATARVITSAALIMISVFISFVFGGEPTIKMMGLGLATAVFVDATIIRMVLVPSSMRLMGNANWWLPKWLDRIIPNLDIEGESRLPEPELELVEGPKKEPVLV</sequence>
<feature type="transmembrane region" description="Helical" evidence="6">
    <location>
        <begin position="700"/>
        <end position="722"/>
    </location>
</feature>
<dbReference type="PANTHER" id="PTHR33406">
    <property type="entry name" value="MEMBRANE PROTEIN MJ1562-RELATED"/>
    <property type="match status" value="1"/>
</dbReference>
<dbReference type="PROSITE" id="PS50156">
    <property type="entry name" value="SSD"/>
    <property type="match status" value="1"/>
</dbReference>
<evidence type="ECO:0000313" key="8">
    <source>
        <dbReference type="EMBL" id="CAB4605962.1"/>
    </source>
</evidence>
<keyword evidence="5 6" id="KW-0472">Membrane</keyword>
<dbReference type="EMBL" id="CAEZUO010000038">
    <property type="protein sequence ID" value="CAB4605962.1"/>
    <property type="molecule type" value="Genomic_DNA"/>
</dbReference>
<gene>
    <name evidence="8" type="ORF">UFOPK1827_00960</name>
</gene>
<dbReference type="PANTHER" id="PTHR33406:SF11">
    <property type="entry name" value="MEMBRANE PROTEIN SCO6666-RELATED"/>
    <property type="match status" value="1"/>
</dbReference>
<feature type="transmembrane region" description="Helical" evidence="6">
    <location>
        <begin position="625"/>
        <end position="645"/>
    </location>
</feature>
<name>A0A6J6GX32_9ZZZZ</name>
<feature type="transmembrane region" description="Helical" evidence="6">
    <location>
        <begin position="404"/>
        <end position="422"/>
    </location>
</feature>
<evidence type="ECO:0000256" key="6">
    <source>
        <dbReference type="SAM" id="Phobius"/>
    </source>
</evidence>
<evidence type="ECO:0000256" key="5">
    <source>
        <dbReference type="ARBA" id="ARBA00023136"/>
    </source>
</evidence>
<evidence type="ECO:0000259" key="7">
    <source>
        <dbReference type="PROSITE" id="PS50156"/>
    </source>
</evidence>
<dbReference type="GO" id="GO:0005886">
    <property type="term" value="C:plasma membrane"/>
    <property type="evidence" value="ECO:0007669"/>
    <property type="project" value="UniProtKB-SubCell"/>
</dbReference>
<feature type="transmembrane region" description="Helical" evidence="6">
    <location>
        <begin position="592"/>
        <end position="613"/>
    </location>
</feature>
<keyword evidence="4 6" id="KW-1133">Transmembrane helix</keyword>
<feature type="transmembrane region" description="Helical" evidence="6">
    <location>
        <begin position="564"/>
        <end position="585"/>
    </location>
</feature>
<dbReference type="Gene3D" id="1.20.1640.10">
    <property type="entry name" value="Multidrug efflux transporter AcrB transmembrane domain"/>
    <property type="match status" value="2"/>
</dbReference>
<dbReference type="SUPFAM" id="SSF82866">
    <property type="entry name" value="Multidrug efflux transporter AcrB transmembrane domain"/>
    <property type="match status" value="2"/>
</dbReference>
<comment type="subcellular location">
    <subcellularLocation>
        <location evidence="1">Cell membrane</location>
        <topology evidence="1">Multi-pass membrane protein</topology>
    </subcellularLocation>
</comment>
<feature type="transmembrane region" description="Helical" evidence="6">
    <location>
        <begin position="212"/>
        <end position="232"/>
    </location>
</feature>
<evidence type="ECO:0000256" key="1">
    <source>
        <dbReference type="ARBA" id="ARBA00004651"/>
    </source>
</evidence>
<feature type="transmembrane region" description="Helical" evidence="6">
    <location>
        <begin position="52"/>
        <end position="72"/>
    </location>
</feature>
<organism evidence="8">
    <name type="scientific">freshwater metagenome</name>
    <dbReference type="NCBI Taxonomy" id="449393"/>
    <lineage>
        <taxon>unclassified sequences</taxon>
        <taxon>metagenomes</taxon>
        <taxon>ecological metagenomes</taxon>
    </lineage>
</organism>
<dbReference type="Pfam" id="PF03176">
    <property type="entry name" value="MMPL"/>
    <property type="match status" value="2"/>
</dbReference>
<protein>
    <submittedName>
        <fullName evidence="8">Unannotated protein</fullName>
    </submittedName>
</protein>
<feature type="transmembrane region" description="Helical" evidence="6">
    <location>
        <begin position="304"/>
        <end position="327"/>
    </location>
</feature>
<feature type="transmembrane region" description="Helical" evidence="6">
    <location>
        <begin position="265"/>
        <end position="283"/>
    </location>
</feature>
<dbReference type="AlphaFoldDB" id="A0A6J6GX32"/>
<accession>A0A6J6GX32</accession>
<keyword evidence="3 6" id="KW-0812">Transmembrane</keyword>
<evidence type="ECO:0000256" key="4">
    <source>
        <dbReference type="ARBA" id="ARBA00022989"/>
    </source>
</evidence>
<keyword evidence="2" id="KW-1003">Cell membrane</keyword>
<feature type="domain" description="SSD" evidence="7">
    <location>
        <begin position="214"/>
        <end position="361"/>
    </location>
</feature>
<proteinExistence type="predicted"/>
<dbReference type="InterPro" id="IPR000731">
    <property type="entry name" value="SSD"/>
</dbReference>
<dbReference type="InterPro" id="IPR004869">
    <property type="entry name" value="MMPL_dom"/>
</dbReference>
<evidence type="ECO:0000256" key="2">
    <source>
        <dbReference type="ARBA" id="ARBA00022475"/>
    </source>
</evidence>
<feature type="transmembrane region" description="Helical" evidence="6">
    <location>
        <begin position="333"/>
        <end position="358"/>
    </location>
</feature>
<evidence type="ECO:0000256" key="3">
    <source>
        <dbReference type="ARBA" id="ARBA00022692"/>
    </source>
</evidence>
<dbReference type="InterPro" id="IPR050545">
    <property type="entry name" value="Mycobact_MmpL"/>
</dbReference>
<reference evidence="8" key="1">
    <citation type="submission" date="2020-05" db="EMBL/GenBank/DDBJ databases">
        <authorList>
            <person name="Chiriac C."/>
            <person name="Salcher M."/>
            <person name="Ghai R."/>
            <person name="Kavagutti S V."/>
        </authorList>
    </citation>
    <scope>NUCLEOTIDE SEQUENCE</scope>
</reference>